<keyword evidence="7" id="KW-1185">Reference proteome</keyword>
<dbReference type="EMBL" id="JBHSKD010000027">
    <property type="protein sequence ID" value="MFC5179323.1"/>
    <property type="molecule type" value="Genomic_DNA"/>
</dbReference>
<evidence type="ECO:0000256" key="1">
    <source>
        <dbReference type="ARBA" id="ARBA00011900"/>
    </source>
</evidence>
<dbReference type="InterPro" id="IPR002052">
    <property type="entry name" value="DNA_methylase_N6_adenine_CS"/>
</dbReference>
<keyword evidence="3" id="KW-0808">Transferase</keyword>
<comment type="caution">
    <text evidence="6">The sequence shown here is derived from an EMBL/GenBank/DDBJ whole genome shotgun (WGS) entry which is preliminary data.</text>
</comment>
<evidence type="ECO:0000256" key="2">
    <source>
        <dbReference type="ARBA" id="ARBA00022603"/>
    </source>
</evidence>
<keyword evidence="2 6" id="KW-0489">Methyltransferase</keyword>
<evidence type="ECO:0000256" key="4">
    <source>
        <dbReference type="ARBA" id="ARBA00022691"/>
    </source>
</evidence>
<keyword evidence="4" id="KW-0949">S-adenosyl-L-methionine</keyword>
<gene>
    <name evidence="6" type="ORF">ACFPGP_21760</name>
</gene>
<reference evidence="7" key="1">
    <citation type="journal article" date="2019" name="Int. J. Syst. Evol. Microbiol.">
        <title>The Global Catalogue of Microorganisms (GCM) 10K type strain sequencing project: providing services to taxonomists for standard genome sequencing and annotation.</title>
        <authorList>
            <consortium name="The Broad Institute Genomics Platform"/>
            <consortium name="The Broad Institute Genome Sequencing Center for Infectious Disease"/>
            <person name="Wu L."/>
            <person name="Ma J."/>
        </authorList>
    </citation>
    <scope>NUCLEOTIDE SEQUENCE [LARGE SCALE GENOMIC DNA]</scope>
    <source>
        <strain evidence="7">DFY41</strain>
    </source>
</reference>
<dbReference type="RefSeq" id="WP_378593357.1">
    <property type="nucleotide sequence ID" value="NZ_JBHSKD010000027.1"/>
</dbReference>
<sequence>MLKYLGSKRTLVPVLGEIATRVGATTALDLFTGTTRVAQELKRRGLHVTAHDLATYSEVLAQCYVATDAADVDHAELAEHLARLDALPGRRGYVTETFCERSRYFQPHNGERIDAIRDALDESHAGTPLYPVLLTSLLLAADRVDSTTGLQMAYLKQWAPRASGRLTLRVPELLPGLGLALRGDAVESTRTLPPVDLAYLDPPYNQHRYFTNYHVWETLVRWDAPEAYGIACKRVDARDPATMSAFNRKREMPTALAGVIRDVRAEVVVVSYNDESWVGVEEMTGWLRDAGHEEVGVLAFDRKRYVGAQIGIFNPAGEKVGRVSHLRNQEFVFVAGPRDKVAEAMAVGEGAVPVGA</sequence>
<dbReference type="SUPFAM" id="SSF53335">
    <property type="entry name" value="S-adenosyl-L-methionine-dependent methyltransferases"/>
    <property type="match status" value="1"/>
</dbReference>
<accession>A0ABW0BQ99</accession>
<dbReference type="EC" id="2.1.1.72" evidence="1"/>
<comment type="catalytic activity">
    <reaction evidence="5">
        <text>a 2'-deoxyadenosine in DNA + S-adenosyl-L-methionine = an N(6)-methyl-2'-deoxyadenosine in DNA + S-adenosyl-L-homocysteine + H(+)</text>
        <dbReference type="Rhea" id="RHEA:15197"/>
        <dbReference type="Rhea" id="RHEA-COMP:12418"/>
        <dbReference type="Rhea" id="RHEA-COMP:12419"/>
        <dbReference type="ChEBI" id="CHEBI:15378"/>
        <dbReference type="ChEBI" id="CHEBI:57856"/>
        <dbReference type="ChEBI" id="CHEBI:59789"/>
        <dbReference type="ChEBI" id="CHEBI:90615"/>
        <dbReference type="ChEBI" id="CHEBI:90616"/>
        <dbReference type="EC" id="2.1.1.72"/>
    </reaction>
</comment>
<dbReference type="PROSITE" id="PS00092">
    <property type="entry name" value="N6_MTASE"/>
    <property type="match status" value="1"/>
</dbReference>
<dbReference type="Proteomes" id="UP001596087">
    <property type="component" value="Unassembled WGS sequence"/>
</dbReference>
<protein>
    <recommendedName>
        <fullName evidence="1">site-specific DNA-methyltransferase (adenine-specific)</fullName>
        <ecNumber evidence="1">2.1.1.72</ecNumber>
    </recommendedName>
</protein>
<evidence type="ECO:0000313" key="7">
    <source>
        <dbReference type="Proteomes" id="UP001596087"/>
    </source>
</evidence>
<dbReference type="InterPro" id="IPR029063">
    <property type="entry name" value="SAM-dependent_MTases_sf"/>
</dbReference>
<dbReference type="GO" id="GO:0008168">
    <property type="term" value="F:methyltransferase activity"/>
    <property type="evidence" value="ECO:0007669"/>
    <property type="project" value="UniProtKB-KW"/>
</dbReference>
<organism evidence="6 7">
    <name type="scientific">Nocardioides taihuensis</name>
    <dbReference type="NCBI Taxonomy" id="1835606"/>
    <lineage>
        <taxon>Bacteria</taxon>
        <taxon>Bacillati</taxon>
        <taxon>Actinomycetota</taxon>
        <taxon>Actinomycetes</taxon>
        <taxon>Propionibacteriales</taxon>
        <taxon>Nocardioidaceae</taxon>
        <taxon>Nocardioides</taxon>
    </lineage>
</organism>
<evidence type="ECO:0000256" key="5">
    <source>
        <dbReference type="ARBA" id="ARBA00047942"/>
    </source>
</evidence>
<dbReference type="Pfam" id="PF02086">
    <property type="entry name" value="MethyltransfD12"/>
    <property type="match status" value="1"/>
</dbReference>
<evidence type="ECO:0000313" key="6">
    <source>
        <dbReference type="EMBL" id="MFC5179323.1"/>
    </source>
</evidence>
<dbReference type="InterPro" id="IPR012327">
    <property type="entry name" value="MeTrfase_D12"/>
</dbReference>
<name>A0ABW0BQ99_9ACTN</name>
<proteinExistence type="predicted"/>
<dbReference type="GO" id="GO:0032259">
    <property type="term" value="P:methylation"/>
    <property type="evidence" value="ECO:0007669"/>
    <property type="project" value="UniProtKB-KW"/>
</dbReference>
<evidence type="ECO:0000256" key="3">
    <source>
        <dbReference type="ARBA" id="ARBA00022679"/>
    </source>
</evidence>